<reference evidence="3" key="2">
    <citation type="submission" date="2018-10" db="UniProtKB">
        <authorList>
            <consortium name="EnsemblPlants"/>
        </authorList>
    </citation>
    <scope>IDENTIFICATION</scope>
</reference>
<feature type="chain" id="PRO_5043181436" evidence="2">
    <location>
        <begin position="17"/>
        <end position="346"/>
    </location>
</feature>
<feature type="region of interest" description="Disordered" evidence="1">
    <location>
        <begin position="83"/>
        <end position="346"/>
    </location>
</feature>
<dbReference type="Gramene" id="TraesROB_scaffold_095745_01G000100.1">
    <property type="protein sequence ID" value="TraesROB_scaffold_095745_01G000100.1"/>
    <property type="gene ID" value="TraesROB_scaffold_095745_01G000100"/>
</dbReference>
<feature type="compositionally biased region" description="Pro residues" evidence="1">
    <location>
        <begin position="111"/>
        <end position="121"/>
    </location>
</feature>
<feature type="signal peptide" evidence="2">
    <location>
        <begin position="1"/>
        <end position="16"/>
    </location>
</feature>
<reference evidence="3" key="1">
    <citation type="submission" date="2018-08" db="EMBL/GenBank/DDBJ databases">
        <authorList>
            <person name="Rossello M."/>
        </authorList>
    </citation>
    <scope>NUCLEOTIDE SEQUENCE [LARGE SCALE GENOMIC DNA]</scope>
    <source>
        <strain evidence="3">cv. Chinese Spring</strain>
    </source>
</reference>
<dbReference type="EnsemblPlants" id="TraesCS7D02G356100.1">
    <property type="protein sequence ID" value="TraesCS7D02G356100.1"/>
    <property type="gene ID" value="TraesCS7D02G356100"/>
</dbReference>
<evidence type="ECO:0000256" key="2">
    <source>
        <dbReference type="SAM" id="SignalP"/>
    </source>
</evidence>
<protein>
    <submittedName>
        <fullName evidence="3">Uncharacterized protein</fullName>
    </submittedName>
</protein>
<sequence length="346" mass="37591">MALTTMWCFLARVVWLGDEEELRGASRHNEATRGGRWYENYSGVLVAASAMRERRGTRERVRGIGSQGPSLVPRVNTPRYLQTSERRQHHSHAPPDRSRPKQEETVLHPLPGVPRPCPRPPRAVKDVADKVYLNAPEDPSSAHPTPAQGSSSTLGPVFQIFEDPRHGLVDPPGRPPLRAVKSVAGKAYLDGPEDPTTHPAPDNGSCNASEPVSAGIFDEPRHPVPDPSARGRSAMTNGDEPAQCTEEHPKYPVPDSSTNEGPVEEHPACTTPGYGSCSTPEPVPEKPPCGTSEDVKQRDVDPPPPAREIVGHPFPDPRGRGRSALADEPEQCTQEPPKYPALDNSK</sequence>
<keyword evidence="2" id="KW-0732">Signal</keyword>
<dbReference type="Proteomes" id="UP000019116">
    <property type="component" value="Chromosome 7D"/>
</dbReference>
<feature type="compositionally biased region" description="Basic and acidic residues" evidence="1">
    <location>
        <begin position="93"/>
        <end position="106"/>
    </location>
</feature>
<name>A0A3B6TTU9_WHEAT</name>
<accession>A0A3B6TTU9</accession>
<evidence type="ECO:0000313" key="4">
    <source>
        <dbReference type="Proteomes" id="UP000019116"/>
    </source>
</evidence>
<evidence type="ECO:0000256" key="1">
    <source>
        <dbReference type="SAM" id="MobiDB-lite"/>
    </source>
</evidence>
<dbReference type="AlphaFoldDB" id="A0A3B6TTU9"/>
<dbReference type="Gramene" id="TraesCLE_scaffold_043028_01G000100.1">
    <property type="protein sequence ID" value="TraesCLE_scaffold_043028_01G000100.1"/>
    <property type="gene ID" value="TraesCLE_scaffold_043028_01G000100"/>
</dbReference>
<evidence type="ECO:0000313" key="3">
    <source>
        <dbReference type="EnsemblPlants" id="TraesCS7D02G356100.1"/>
    </source>
</evidence>
<dbReference type="Gramene" id="TraesCS7D02G356100.1">
    <property type="protein sequence ID" value="TraesCS7D02G356100.1"/>
    <property type="gene ID" value="TraesCS7D02G356100"/>
</dbReference>
<organism evidence="3">
    <name type="scientific">Triticum aestivum</name>
    <name type="common">Wheat</name>
    <dbReference type="NCBI Taxonomy" id="4565"/>
    <lineage>
        <taxon>Eukaryota</taxon>
        <taxon>Viridiplantae</taxon>
        <taxon>Streptophyta</taxon>
        <taxon>Embryophyta</taxon>
        <taxon>Tracheophyta</taxon>
        <taxon>Spermatophyta</taxon>
        <taxon>Magnoliopsida</taxon>
        <taxon>Liliopsida</taxon>
        <taxon>Poales</taxon>
        <taxon>Poaceae</taxon>
        <taxon>BOP clade</taxon>
        <taxon>Pooideae</taxon>
        <taxon>Triticodae</taxon>
        <taxon>Triticeae</taxon>
        <taxon>Triticinae</taxon>
        <taxon>Triticum</taxon>
    </lineage>
</organism>
<dbReference type="Gramene" id="TraesWEE_scaffold_126277_01G000100.1">
    <property type="protein sequence ID" value="TraesWEE_scaffold_126277_01G000100.1"/>
    <property type="gene ID" value="TraesWEE_scaffold_126277_01G000100"/>
</dbReference>
<dbReference type="Gramene" id="TraesCAD_scaffold_054796_01G000100.1">
    <property type="protein sequence ID" value="TraesCAD_scaffold_054796_01G000100.1"/>
    <property type="gene ID" value="TraesCAD_scaffold_054796_01G000100"/>
</dbReference>
<dbReference type="Gramene" id="TraesCS7D03G0842200.1">
    <property type="protein sequence ID" value="TraesCS7D03G0842200.1.CDS"/>
    <property type="gene ID" value="TraesCS7D03G0842200"/>
</dbReference>
<dbReference type="Gramene" id="TraesRN7D0100865900.1">
    <property type="protein sequence ID" value="TraesRN7D0100865900.1"/>
    <property type="gene ID" value="TraesRN7D0100865900"/>
</dbReference>
<proteinExistence type="predicted"/>
<dbReference type="OMA" id="DEPEQCT"/>
<dbReference type="OrthoDB" id="10314756at2759"/>
<keyword evidence="4" id="KW-1185">Reference proteome</keyword>